<gene>
    <name evidence="4" type="primary">ABAE</name>
    <name evidence="4" type="ORF">g.10886</name>
</gene>
<organism evidence="4">
    <name type="scientific">Fopius arisanus</name>
    <dbReference type="NCBI Taxonomy" id="64838"/>
    <lineage>
        <taxon>Eukaryota</taxon>
        <taxon>Metazoa</taxon>
        <taxon>Ecdysozoa</taxon>
        <taxon>Arthropoda</taxon>
        <taxon>Hexapoda</taxon>
        <taxon>Insecta</taxon>
        <taxon>Pterygota</taxon>
        <taxon>Neoptera</taxon>
        <taxon>Endopterygota</taxon>
        <taxon>Hymenoptera</taxon>
        <taxon>Apocrita</taxon>
        <taxon>Ichneumonoidea</taxon>
        <taxon>Braconidae</taxon>
        <taxon>Opiinae</taxon>
        <taxon>Fopius</taxon>
    </lineage>
</organism>
<keyword evidence="3" id="KW-0732">Signal</keyword>
<accession>A0A0C9RBR6</accession>
<feature type="non-terminal residue" evidence="4">
    <location>
        <position position="1"/>
    </location>
</feature>
<name>A0A0C9RBR6_9HYME</name>
<protein>
    <submittedName>
        <fullName evidence="4">ABAE protein</fullName>
    </submittedName>
</protein>
<dbReference type="EMBL" id="GBYB01004321">
    <property type="protein sequence ID" value="JAG74088.1"/>
    <property type="molecule type" value="Transcribed_RNA"/>
</dbReference>
<feature type="chain" id="PRO_5002202255" evidence="3">
    <location>
        <begin position="22"/>
        <end position="266"/>
    </location>
</feature>
<keyword evidence="2" id="KW-1133">Transmembrane helix</keyword>
<feature type="transmembrane region" description="Helical" evidence="2">
    <location>
        <begin position="217"/>
        <end position="237"/>
    </location>
</feature>
<evidence type="ECO:0000256" key="1">
    <source>
        <dbReference type="SAM" id="MobiDB-lite"/>
    </source>
</evidence>
<evidence type="ECO:0000313" key="4">
    <source>
        <dbReference type="EMBL" id="JAG74088.1"/>
    </source>
</evidence>
<proteinExistence type="predicted"/>
<dbReference type="AlphaFoldDB" id="A0A0C9RBR6"/>
<feature type="signal peptide" evidence="3">
    <location>
        <begin position="1"/>
        <end position="21"/>
    </location>
</feature>
<evidence type="ECO:0000256" key="2">
    <source>
        <dbReference type="SAM" id="Phobius"/>
    </source>
</evidence>
<reference evidence="4" key="1">
    <citation type="submission" date="2015-01" db="EMBL/GenBank/DDBJ databases">
        <title>Transcriptome Assembly of Fopius arisanus.</title>
        <authorList>
            <person name="Geib S."/>
        </authorList>
    </citation>
    <scope>NUCLEOTIDE SEQUENCE</scope>
</reference>
<keyword evidence="2" id="KW-0472">Membrane</keyword>
<feature type="region of interest" description="Disordered" evidence="1">
    <location>
        <begin position="27"/>
        <end position="54"/>
    </location>
</feature>
<keyword evidence="2" id="KW-0812">Transmembrane</keyword>
<sequence>AIMKFTAVLLFLVAVIMAVAGSPFVDKHRRPGNGGIPTFPGQGPFNPKLPSGPWGKPGIDQAVSHFVPVNTTLSETDEHLPKQHTHTIHLHPRFACQPRDKRGRRWQKERREYTVRQGIVQRHFNVVTIGHSTSKTDTSFMIPAPIKYSQIGRKMTLNFVSIFQFFRTNGNFGSTLKFPIFRFKSRDYTDSYKTFEFNIDLLRIDYFRLDTQFFKSIFRNFLFALLYFYCHKFLFLFSEVKWRGSVIYGQYFKSISYLTKNSYRYQ</sequence>
<evidence type="ECO:0000256" key="3">
    <source>
        <dbReference type="SAM" id="SignalP"/>
    </source>
</evidence>